<keyword evidence="2" id="KW-1133">Transmembrane helix</keyword>
<feature type="transmembrane region" description="Helical" evidence="2">
    <location>
        <begin position="134"/>
        <end position="155"/>
    </location>
</feature>
<feature type="transmembrane region" description="Helical" evidence="2">
    <location>
        <begin position="201"/>
        <end position="225"/>
    </location>
</feature>
<dbReference type="Pfam" id="PF19732">
    <property type="entry name" value="SpoIIE_N"/>
    <property type="match status" value="1"/>
</dbReference>
<keyword evidence="1" id="KW-0378">Hydrolase</keyword>
<dbReference type="SUPFAM" id="SSF81606">
    <property type="entry name" value="PP2C-like"/>
    <property type="match status" value="1"/>
</dbReference>
<feature type="transmembrane region" description="Helical" evidence="2">
    <location>
        <begin position="256"/>
        <end position="272"/>
    </location>
</feature>
<dbReference type="InterPro" id="IPR001932">
    <property type="entry name" value="PPM-type_phosphatase-like_dom"/>
</dbReference>
<dbReference type="PANTHER" id="PTHR43156">
    <property type="entry name" value="STAGE II SPORULATION PROTEIN E-RELATED"/>
    <property type="match status" value="1"/>
</dbReference>
<feature type="transmembrane region" description="Helical" evidence="2">
    <location>
        <begin position="26"/>
        <end position="43"/>
    </location>
</feature>
<evidence type="ECO:0000313" key="5">
    <source>
        <dbReference type="Proteomes" id="UP001595733"/>
    </source>
</evidence>
<keyword evidence="5" id="KW-1185">Reference proteome</keyword>
<proteinExistence type="predicted"/>
<accession>A0ABV8UX72</accession>
<dbReference type="PANTHER" id="PTHR43156:SF2">
    <property type="entry name" value="STAGE II SPORULATION PROTEIN E"/>
    <property type="match status" value="1"/>
</dbReference>
<dbReference type="InterPro" id="IPR045768">
    <property type="entry name" value="SpoIIE_N"/>
</dbReference>
<reference evidence="5" key="1">
    <citation type="journal article" date="2019" name="Int. J. Syst. Evol. Microbiol.">
        <title>The Global Catalogue of Microorganisms (GCM) 10K type strain sequencing project: providing services to taxonomists for standard genome sequencing and annotation.</title>
        <authorList>
            <consortium name="The Broad Institute Genomics Platform"/>
            <consortium name="The Broad Institute Genome Sequencing Center for Infectious Disease"/>
            <person name="Wu L."/>
            <person name="Ma J."/>
        </authorList>
    </citation>
    <scope>NUCLEOTIDE SEQUENCE [LARGE SCALE GENOMIC DNA]</scope>
    <source>
        <strain evidence="5">CCUG 50353</strain>
    </source>
</reference>
<feature type="domain" description="PPM-type phosphatase" evidence="3">
    <location>
        <begin position="544"/>
        <end position="750"/>
    </location>
</feature>
<gene>
    <name evidence="4" type="ORF">ACFO0S_12120</name>
</gene>
<dbReference type="Proteomes" id="UP001595733">
    <property type="component" value="Unassembled WGS sequence"/>
</dbReference>
<evidence type="ECO:0000313" key="4">
    <source>
        <dbReference type="EMBL" id="MFC4355799.1"/>
    </source>
</evidence>
<dbReference type="SMART" id="SM00331">
    <property type="entry name" value="PP2C_SIG"/>
    <property type="match status" value="1"/>
</dbReference>
<evidence type="ECO:0000256" key="1">
    <source>
        <dbReference type="ARBA" id="ARBA00022801"/>
    </source>
</evidence>
<evidence type="ECO:0000256" key="2">
    <source>
        <dbReference type="SAM" id="Phobius"/>
    </source>
</evidence>
<organism evidence="4 5">
    <name type="scientific">Chryseomicrobium palamuruense</name>
    <dbReference type="NCBI Taxonomy" id="682973"/>
    <lineage>
        <taxon>Bacteria</taxon>
        <taxon>Bacillati</taxon>
        <taxon>Bacillota</taxon>
        <taxon>Bacilli</taxon>
        <taxon>Bacillales</taxon>
        <taxon>Caryophanaceae</taxon>
        <taxon>Chryseomicrobium</taxon>
    </lineage>
</organism>
<dbReference type="InterPro" id="IPR036457">
    <property type="entry name" value="PPM-type-like_dom_sf"/>
</dbReference>
<protein>
    <submittedName>
        <fullName evidence="4">SpoIIE family protein phosphatase</fullName>
    </submittedName>
</protein>
<dbReference type="Gene3D" id="3.60.40.10">
    <property type="entry name" value="PPM-type phosphatase domain"/>
    <property type="match status" value="1"/>
</dbReference>
<feature type="transmembrane region" description="Helical" evidence="2">
    <location>
        <begin position="231"/>
        <end position="249"/>
    </location>
</feature>
<sequence>MRFISLQQPWQHASFWKARLAEKEKWLMVGFFLWLSFFCTQVVLFDQTVPFFLPVWALVSIRYPAYKRWTVVGALFGALTLGVGQGLIHLLQVLVFHVLRPLPLTARIAVASLGVQSIWQLVSYQRNVPLDIWLAVGYEALLSVIVTILLFRVFYPLPQMWLEKWTTERIIGVMILFALMLTGMQYLLIGYFSVPIVLMQLVLLTAGAVGGVALSTPLAVAAGLLLGLSTLSYSGMMAVYALTGLFVGLHRRAGRLWQALSMLGVLVFFRFYDTTLPIDEVMLSSTVLATLFFFALPKSWIIQLQQLMKPKENRHAEQRMEWLEARWKRHMKEAQSFFKYVGDVIRSETAAATQSPEQSLPLPCQTCYRKVGCYAKGDMHDVLEQWHRKEGLQKRQTELLIMKQCVKPKTLLQSLEADRQHRLLSLHYDHARQLFASKLDGLGEEIERFVGALEIPAGEQEEHLHRLLQMQQIPVWQMDIVSSTRGQRKVILSLSEACTIEESDAIVALVSSWADEPMYCAERKMLAEPFEHQELTICSSVSYRITADVAATSKDGTIRSGDQHFLFPVHEGLFAVLLADGMGHGELATKESGWMMDCMKQALWQKMDAETALHFLHYITGLRMTSDVYATMDLALIDLQLGKLHSWKAGAMATYIVRGSTCERLDHQTAPLGFSNESALVEQSLLLKDGDTIWMVSDGIFAEHVEMDEQEEVFMSWWTEEHPTASVFLDWCAKSFGKAQDDQTVICLHVTKRMPTWSLFTPRQVSRVVN</sequence>
<feature type="transmembrane region" description="Helical" evidence="2">
    <location>
        <begin position="72"/>
        <end position="98"/>
    </location>
</feature>
<dbReference type="Pfam" id="PF07228">
    <property type="entry name" value="SpoIIE"/>
    <property type="match status" value="1"/>
</dbReference>
<comment type="caution">
    <text evidence="4">The sequence shown here is derived from an EMBL/GenBank/DDBJ whole genome shotgun (WGS) entry which is preliminary data.</text>
</comment>
<keyword evidence="2" id="KW-0812">Transmembrane</keyword>
<feature type="transmembrane region" description="Helical" evidence="2">
    <location>
        <begin position="170"/>
        <end position="189"/>
    </location>
</feature>
<name>A0ABV8UX72_9BACL</name>
<dbReference type="RefSeq" id="WP_378142361.1">
    <property type="nucleotide sequence ID" value="NZ_JBHSEF010000025.1"/>
</dbReference>
<dbReference type="EMBL" id="JBHSEF010000025">
    <property type="protein sequence ID" value="MFC4355799.1"/>
    <property type="molecule type" value="Genomic_DNA"/>
</dbReference>
<evidence type="ECO:0000259" key="3">
    <source>
        <dbReference type="SMART" id="SM00331"/>
    </source>
</evidence>
<dbReference type="InterPro" id="IPR052016">
    <property type="entry name" value="Bact_Sigma-Reg"/>
</dbReference>
<keyword evidence="2" id="KW-0472">Membrane</keyword>